<dbReference type="PANTHER" id="PTHR38454:SF1">
    <property type="entry name" value="INTEGRAL MEMBRANE PROTEIN"/>
    <property type="match status" value="1"/>
</dbReference>
<reference evidence="2 3" key="2">
    <citation type="journal article" date="2013" name="PLoS ONE">
        <title>INDIGO - INtegrated Data Warehouse of MIcrobial GenOmes with Examples from the Red Sea Extremophiles.</title>
        <authorList>
            <person name="Alam I."/>
            <person name="Antunes A."/>
            <person name="Kamau A.A."/>
            <person name="Ba Alawi W."/>
            <person name="Kalkatawi M."/>
            <person name="Stingl U."/>
            <person name="Bajic V.B."/>
        </authorList>
    </citation>
    <scope>NUCLEOTIDE SEQUENCE [LARGE SCALE GENOMIC DNA]</scope>
    <source>
        <strain evidence="2 3">SSD-17B</strain>
    </source>
</reference>
<dbReference type="AlphaFoldDB" id="U2EAA5"/>
<feature type="transmembrane region" description="Helical" evidence="1">
    <location>
        <begin position="476"/>
        <end position="494"/>
    </location>
</feature>
<feature type="transmembrane region" description="Helical" evidence="1">
    <location>
        <begin position="232"/>
        <end position="249"/>
    </location>
</feature>
<dbReference type="Pfam" id="PF09586">
    <property type="entry name" value="YfhO"/>
    <property type="match status" value="1"/>
</dbReference>
<accession>U2EAA5</accession>
<dbReference type="PANTHER" id="PTHR38454">
    <property type="entry name" value="INTEGRAL MEMBRANE PROTEIN-RELATED"/>
    <property type="match status" value="1"/>
</dbReference>
<keyword evidence="1" id="KW-0472">Membrane</keyword>
<comment type="caution">
    <text evidence="2">The sequence shown here is derived from an EMBL/GenBank/DDBJ whole genome shotgun (WGS) entry which is preliminary data.</text>
</comment>
<protein>
    <submittedName>
        <fullName evidence="2">Membrane YfhO protein</fullName>
    </submittedName>
</protein>
<evidence type="ECO:0000313" key="3">
    <source>
        <dbReference type="Proteomes" id="UP000005707"/>
    </source>
</evidence>
<reference evidence="2 3" key="1">
    <citation type="journal article" date="2011" name="J. Bacteriol.">
        <title>Genome sequence of Haloplasma contractile, an unusual contractile bacterium from a deep-sea anoxic brine lake.</title>
        <authorList>
            <person name="Antunes A."/>
            <person name="Alam I."/>
            <person name="El Dorry H."/>
            <person name="Siam R."/>
            <person name="Robertson A."/>
            <person name="Bajic V.B."/>
            <person name="Stingl U."/>
        </authorList>
    </citation>
    <scope>NUCLEOTIDE SEQUENCE [LARGE SCALE GENOMIC DNA]</scope>
    <source>
        <strain evidence="2 3">SSD-17B</strain>
    </source>
</reference>
<feature type="transmembrane region" description="Helical" evidence="1">
    <location>
        <begin position="413"/>
        <end position="433"/>
    </location>
</feature>
<keyword evidence="3" id="KW-1185">Reference proteome</keyword>
<feature type="transmembrane region" description="Helical" evidence="1">
    <location>
        <begin position="918"/>
        <end position="937"/>
    </location>
</feature>
<dbReference type="InParanoid" id="U2EAA5"/>
<feature type="transmembrane region" description="Helical" evidence="1">
    <location>
        <begin position="134"/>
        <end position="154"/>
    </location>
</feature>
<keyword evidence="1" id="KW-1133">Transmembrane helix</keyword>
<dbReference type="STRING" id="1033810.HLPCO_001937"/>
<dbReference type="FunCoup" id="U2EAA5">
    <property type="interactions" value="7"/>
</dbReference>
<evidence type="ECO:0000313" key="2">
    <source>
        <dbReference type="EMBL" id="ERJ12023.1"/>
    </source>
</evidence>
<evidence type="ECO:0000256" key="1">
    <source>
        <dbReference type="SAM" id="Phobius"/>
    </source>
</evidence>
<feature type="transmembrane region" description="Helical" evidence="1">
    <location>
        <begin position="209"/>
        <end position="226"/>
    </location>
</feature>
<name>U2EAA5_9MOLU</name>
<proteinExistence type="predicted"/>
<feature type="transmembrane region" description="Helical" evidence="1">
    <location>
        <begin position="506"/>
        <end position="526"/>
    </location>
</feature>
<gene>
    <name evidence="2" type="ORF">HLPCO_001937</name>
</gene>
<dbReference type="RefSeq" id="WP_008827370.1">
    <property type="nucleotide sequence ID" value="NZ_AFNU02000006.1"/>
</dbReference>
<dbReference type="InterPro" id="IPR018580">
    <property type="entry name" value="Uncharacterised_YfhO"/>
</dbReference>
<feature type="transmembrane region" description="Helical" evidence="1">
    <location>
        <begin position="261"/>
        <end position="284"/>
    </location>
</feature>
<feature type="transmembrane region" description="Helical" evidence="1">
    <location>
        <begin position="43"/>
        <end position="64"/>
    </location>
</feature>
<keyword evidence="1" id="KW-0812">Transmembrane</keyword>
<organism evidence="2 3">
    <name type="scientific">Haloplasma contractile SSD-17B</name>
    <dbReference type="NCBI Taxonomy" id="1033810"/>
    <lineage>
        <taxon>Bacteria</taxon>
        <taxon>Bacillati</taxon>
        <taxon>Mycoplasmatota</taxon>
        <taxon>Mollicutes</taxon>
        <taxon>Haloplasmatales</taxon>
        <taxon>Haloplasmataceae</taxon>
        <taxon>Haloplasma</taxon>
    </lineage>
</organism>
<feature type="transmembrane region" description="Helical" evidence="1">
    <location>
        <begin position="185"/>
        <end position="204"/>
    </location>
</feature>
<feature type="transmembrane region" description="Helical" evidence="1">
    <location>
        <begin position="440"/>
        <end position="456"/>
    </location>
</feature>
<dbReference type="eggNOG" id="COG4485">
    <property type="taxonomic scope" value="Bacteria"/>
</dbReference>
<dbReference type="EMBL" id="AFNU02000006">
    <property type="protein sequence ID" value="ERJ12023.1"/>
    <property type="molecule type" value="Genomic_DNA"/>
</dbReference>
<dbReference type="Proteomes" id="UP000005707">
    <property type="component" value="Unassembled WGS sequence"/>
</dbReference>
<feature type="transmembrane region" description="Helical" evidence="1">
    <location>
        <begin position="349"/>
        <end position="371"/>
    </location>
</feature>
<feature type="transmembrane region" description="Helical" evidence="1">
    <location>
        <begin position="383"/>
        <end position="407"/>
    </location>
</feature>
<dbReference type="OrthoDB" id="9815466at2"/>
<sequence>MIKDKLLTVCTRTRVLTTKFLNHRFTRKVNEIFFTTHSYKKTLFLALFYVFLFYLPFTFMTFFLDHVVFFQLDHLYQFSNLIFDLKSRLLDFNFSTWDHKNALGYDYFANFYYIPLDFSTLPFLVLPFLANHKLLWLSFLIKILAGTAIFSYLLKLYKLSFKTILITSILYGSADLFFSQNVFPTFTGLIFYIPLLLVSIEFIIQKKNFWFFSLTIFQLFLFNFYWAWPLTLFMALSMLVRYVLAFIVLPRRANYKYFTLCLIKSILFYLIGLGMASFFILPILNIMSNEPRMNELIEINRENMWEVLFKFDTMVYLKTFFKMLVPNLFAYSGFFYDDTDSYWLPTNHIIIYSSIMSSFTLLHFIIVPSSVIKKKIKRANYKIYTVLRVVTLLTTVMLFIPGIAFVFSATTTAYLRWFVFYGTLLIINFAFLFEYKLINRYLLSLFMLASAGYIWFALEFNGNQGPSTFHNTDATISKVSIVIYLIIAIWLMIYRKRMNVSLTVTLFIEKVALMILIFALCVSSGYSSGVLHNSKYAGVTKELLRRNQGQSELTLTHDFLYYNEKRDLHPLRNMPYTFESNNVYGNYNVFHSLINPYFTFYHRNSNHSRSYNVMNVPYFYYRFTEPTQFLLSTNNDSPVHHFTYTPGSALVDSQQVDDFNSTVSLYRTGTDLSLGSGFTTYYSEDDGNKHAYLWLKSAYVQDEDVIENLLKLGIDYNDKTDNILMYRSYNQTSIKEYDFEHYYSPYKFSEIEFELDADESEALIVKYSSASSKSVKGLFIIDQNDDLYRCYNRFCHVPENGIKKVIVGYKKSNEHFNPKVIDLYTVKQSKLEKQMLQLKKYSTYDVDIDGNTITSKVINDQPLIMVYRIGYAKGWNVYVDGKKVESFPAHEGMLGFTLESTGEHEITMKYETPGLRNGIFISTGSFLIFGLLVYSWLKNKNKGAIVDEINT</sequence>